<dbReference type="SUPFAM" id="SSF48576">
    <property type="entry name" value="Terpenoid synthases"/>
    <property type="match status" value="1"/>
</dbReference>
<evidence type="ECO:0000313" key="8">
    <source>
        <dbReference type="EMBL" id="GGU74281.1"/>
    </source>
</evidence>
<dbReference type="CDD" id="cd00685">
    <property type="entry name" value="Trans_IPPS_HT"/>
    <property type="match status" value="1"/>
</dbReference>
<dbReference type="SFLD" id="SFLDS00005">
    <property type="entry name" value="Isoprenoid_Synthase_Type_I"/>
    <property type="match status" value="1"/>
</dbReference>
<accession>A0A8H9LPN7</accession>
<evidence type="ECO:0000313" key="7">
    <source>
        <dbReference type="EMBL" id="GFH81166.1"/>
    </source>
</evidence>
<evidence type="ECO:0000313" key="9">
    <source>
        <dbReference type="Proteomes" id="UP000480804"/>
    </source>
</evidence>
<dbReference type="InterPro" id="IPR008949">
    <property type="entry name" value="Isoprenoid_synthase_dom_sf"/>
</dbReference>
<feature type="region of interest" description="Disordered" evidence="6">
    <location>
        <begin position="518"/>
        <end position="541"/>
    </location>
</feature>
<sequence>MCRRAESTHRTADTAQDFEAPYGASRAGVPFGPPEGPSERRARGTALPRSAGRASFAFPAPPMEGPAERPPAYGALLISGRWALRRPPCPEGEATRPSRRGRATGVPEERTTVARTEAPGSAGAPDQPDAESPPGTAGAHVAGAGPLGGGAGEPGPSPQHVPHPRVAAADADINGTVGAVLGALLAERLREAWHTDPVSGRDIAERVARFTCLGGRRLRPALLWWALRACALPDGDRARAALRVGAAVELLQTCALVHDDVMDSSRLRRGRPALHVSLAVQYGASSTDPFPGAAAVLAGDLALAWAEDTLAETELPDPVRRRVRAVWRLMRAEMVAGQYLDLHGQVTADRSALLALRTARLKSAQYSASRPLELGAVLAGADPGLTRRLAEAGAPAGLAFQLRDDLLGVFGDPSRTGKPAGDDIREGKPTLLVALAHARAGARGRLADVAVLDAALGDPALSAEGLDAVREILESTGARAAVEERIDRLAARALARLDTLALDAAAGERLRGLLRLVAGTPRPGPHHPDREAGHADTARPH</sequence>
<organism evidence="8 10">
    <name type="scientific">Streptomyces gougerotii</name>
    <dbReference type="NCBI Taxonomy" id="53448"/>
    <lineage>
        <taxon>Bacteria</taxon>
        <taxon>Bacillati</taxon>
        <taxon>Actinomycetota</taxon>
        <taxon>Actinomycetes</taxon>
        <taxon>Kitasatosporales</taxon>
        <taxon>Streptomycetaceae</taxon>
        <taxon>Streptomyces</taxon>
        <taxon>Streptomyces diastaticus group</taxon>
    </lineage>
</organism>
<dbReference type="InterPro" id="IPR000092">
    <property type="entry name" value="Polyprenyl_synt"/>
</dbReference>
<dbReference type="PROSITE" id="PS00723">
    <property type="entry name" value="POLYPRENYL_SYNTHASE_1"/>
    <property type="match status" value="1"/>
</dbReference>
<reference evidence="8" key="1">
    <citation type="journal article" date="2014" name="Int. J. Syst. Evol. Microbiol.">
        <title>Complete genome sequence of Corynebacterium casei LMG S-19264T (=DSM 44701T), isolated from a smear-ripened cheese.</title>
        <authorList>
            <consortium name="US DOE Joint Genome Institute (JGI-PGF)"/>
            <person name="Walter F."/>
            <person name="Albersmeier A."/>
            <person name="Kalinowski J."/>
            <person name="Ruckert C."/>
        </authorList>
    </citation>
    <scope>NUCLEOTIDE SEQUENCE</scope>
    <source>
        <strain evidence="8">JCM 4136</strain>
    </source>
</reference>
<dbReference type="Proteomes" id="UP000660975">
    <property type="component" value="Unassembled WGS sequence"/>
</dbReference>
<evidence type="ECO:0000256" key="5">
    <source>
        <dbReference type="ARBA" id="ARBA00022842"/>
    </source>
</evidence>
<evidence type="ECO:0000256" key="2">
    <source>
        <dbReference type="ARBA" id="ARBA00006706"/>
    </source>
</evidence>
<dbReference type="PANTHER" id="PTHR12001">
    <property type="entry name" value="GERANYLGERANYL PYROPHOSPHATE SYNTHASE"/>
    <property type="match status" value="1"/>
</dbReference>
<dbReference type="EMBL" id="BLLO01000031">
    <property type="protein sequence ID" value="GFH81166.1"/>
    <property type="molecule type" value="Genomic_DNA"/>
</dbReference>
<reference evidence="7 9" key="2">
    <citation type="submission" date="2020-02" db="EMBL/GenBank/DDBJ databases">
        <title>Whole genome shotgun sequence of Streptomyces gougerotii NBRC 13043.</title>
        <authorList>
            <person name="Ichikawa N."/>
            <person name="Komaki H."/>
            <person name="Tamura T."/>
        </authorList>
    </citation>
    <scope>NUCLEOTIDE SEQUENCE [LARGE SCALE GENOMIC DNA]</scope>
    <source>
        <strain evidence="7 9">NBRC 13043</strain>
    </source>
</reference>
<keyword evidence="5" id="KW-0460">Magnesium</keyword>
<dbReference type="Proteomes" id="UP000480804">
    <property type="component" value="Unassembled WGS sequence"/>
</dbReference>
<evidence type="ECO:0000256" key="4">
    <source>
        <dbReference type="ARBA" id="ARBA00022723"/>
    </source>
</evidence>
<name>A0A8H9LPN7_9ACTN</name>
<comment type="caution">
    <text evidence="8">The sequence shown here is derived from an EMBL/GenBank/DDBJ whole genome shotgun (WGS) entry which is preliminary data.</text>
</comment>
<feature type="compositionally biased region" description="Basic and acidic residues" evidence="6">
    <location>
        <begin position="526"/>
        <end position="541"/>
    </location>
</feature>
<dbReference type="Pfam" id="PF00348">
    <property type="entry name" value="polyprenyl_synt"/>
    <property type="match status" value="1"/>
</dbReference>
<feature type="region of interest" description="Disordered" evidence="6">
    <location>
        <begin position="1"/>
        <end position="72"/>
    </location>
</feature>
<protein>
    <recommendedName>
        <fullName evidence="11">Geranylgeranyl pyrophosphate synthase</fullName>
    </recommendedName>
</protein>
<evidence type="ECO:0000313" key="10">
    <source>
        <dbReference type="Proteomes" id="UP000660975"/>
    </source>
</evidence>
<dbReference type="GO" id="GO:0008299">
    <property type="term" value="P:isoprenoid biosynthetic process"/>
    <property type="evidence" value="ECO:0007669"/>
    <property type="project" value="InterPro"/>
</dbReference>
<dbReference type="Gene3D" id="1.10.600.10">
    <property type="entry name" value="Farnesyl Diphosphate Synthase"/>
    <property type="match status" value="1"/>
</dbReference>
<evidence type="ECO:0000256" key="3">
    <source>
        <dbReference type="ARBA" id="ARBA00022679"/>
    </source>
</evidence>
<feature type="compositionally biased region" description="Basic and acidic residues" evidence="6">
    <location>
        <begin position="1"/>
        <end position="12"/>
    </location>
</feature>
<reference evidence="8" key="3">
    <citation type="submission" date="2020-09" db="EMBL/GenBank/DDBJ databases">
        <authorList>
            <person name="Sun Q."/>
            <person name="Ohkuma M."/>
        </authorList>
    </citation>
    <scope>NUCLEOTIDE SEQUENCE</scope>
    <source>
        <strain evidence="8">JCM 4136</strain>
    </source>
</reference>
<dbReference type="GO" id="GO:0004659">
    <property type="term" value="F:prenyltransferase activity"/>
    <property type="evidence" value="ECO:0007669"/>
    <property type="project" value="InterPro"/>
</dbReference>
<evidence type="ECO:0000256" key="1">
    <source>
        <dbReference type="ARBA" id="ARBA00001946"/>
    </source>
</evidence>
<comment type="cofactor">
    <cofactor evidence="1">
        <name>Mg(2+)</name>
        <dbReference type="ChEBI" id="CHEBI:18420"/>
    </cofactor>
</comment>
<dbReference type="InterPro" id="IPR033749">
    <property type="entry name" value="Polyprenyl_synt_CS"/>
</dbReference>
<keyword evidence="9" id="KW-1185">Reference proteome</keyword>
<comment type="similarity">
    <text evidence="2">Belongs to the FPP/GGPP synthase family.</text>
</comment>
<dbReference type="EMBL" id="BMSC01000008">
    <property type="protein sequence ID" value="GGU74281.1"/>
    <property type="molecule type" value="Genomic_DNA"/>
</dbReference>
<dbReference type="PANTHER" id="PTHR12001:SF85">
    <property type="entry name" value="SHORT CHAIN ISOPRENYL DIPHOSPHATE SYNTHASE"/>
    <property type="match status" value="1"/>
</dbReference>
<feature type="region of interest" description="Disordered" evidence="6">
    <location>
        <begin position="87"/>
        <end position="164"/>
    </location>
</feature>
<evidence type="ECO:0000256" key="6">
    <source>
        <dbReference type="SAM" id="MobiDB-lite"/>
    </source>
</evidence>
<dbReference type="AlphaFoldDB" id="A0A8H9LPN7"/>
<proteinExistence type="inferred from homology"/>
<keyword evidence="3" id="KW-0808">Transferase</keyword>
<keyword evidence="4" id="KW-0479">Metal-binding</keyword>
<dbReference type="GO" id="GO:0046872">
    <property type="term" value="F:metal ion binding"/>
    <property type="evidence" value="ECO:0007669"/>
    <property type="project" value="UniProtKB-KW"/>
</dbReference>
<evidence type="ECO:0008006" key="11">
    <source>
        <dbReference type="Google" id="ProtNLM"/>
    </source>
</evidence>
<gene>
    <name evidence="8" type="ORF">GCM10010227_30700</name>
    <name evidence="7" type="ORF">Sgou_58360</name>
</gene>